<dbReference type="InterPro" id="IPR015884">
    <property type="entry name" value="Malic_enzyme_CS"/>
</dbReference>
<dbReference type="InterPro" id="IPR001891">
    <property type="entry name" value="Malic_OxRdtase"/>
</dbReference>
<dbReference type="CDD" id="cd05311">
    <property type="entry name" value="NAD_bind_2_malic_enz"/>
    <property type="match status" value="1"/>
</dbReference>
<dbReference type="GO" id="GO:0016616">
    <property type="term" value="F:oxidoreductase activity, acting on the CH-OH group of donors, NAD or NADP as acceptor"/>
    <property type="evidence" value="ECO:0007669"/>
    <property type="project" value="InterPro"/>
</dbReference>
<evidence type="ECO:0000256" key="1">
    <source>
        <dbReference type="ARBA" id="ARBA00001936"/>
    </source>
</evidence>
<dbReference type="GO" id="GO:0004470">
    <property type="term" value="F:malic enzyme activity"/>
    <property type="evidence" value="ECO:0007669"/>
    <property type="project" value="InterPro"/>
</dbReference>
<dbReference type="SMART" id="SM00919">
    <property type="entry name" value="Malic_M"/>
    <property type="match status" value="1"/>
</dbReference>
<dbReference type="InterPro" id="IPR045213">
    <property type="entry name" value="Malic_NAD-bd_bact_type"/>
</dbReference>
<feature type="active site" description="Proton donor" evidence="5">
    <location>
        <position position="111"/>
    </location>
</feature>
<dbReference type="InterPro" id="IPR037062">
    <property type="entry name" value="Malic_N_dom_sf"/>
</dbReference>
<dbReference type="InterPro" id="IPR046346">
    <property type="entry name" value="Aminoacid_DH-like_N_sf"/>
</dbReference>
<dbReference type="PANTHER" id="PTHR43237:SF4">
    <property type="entry name" value="NADP-DEPENDENT MALIC ENZYME"/>
    <property type="match status" value="1"/>
</dbReference>
<dbReference type="EMBL" id="PXYV01000078">
    <property type="protein sequence ID" value="PSR20195.1"/>
    <property type="molecule type" value="Genomic_DNA"/>
</dbReference>
<gene>
    <name evidence="10" type="ORF">C7B45_16040</name>
</gene>
<evidence type="ECO:0000256" key="5">
    <source>
        <dbReference type="PIRSR" id="PIRSR000106-1"/>
    </source>
</evidence>
<dbReference type="GO" id="GO:0046872">
    <property type="term" value="F:metal ion binding"/>
    <property type="evidence" value="ECO:0007669"/>
    <property type="project" value="UniProtKB-KW"/>
</dbReference>
<evidence type="ECO:0000313" key="10">
    <source>
        <dbReference type="EMBL" id="PSR20195.1"/>
    </source>
</evidence>
<name>A0A2T2WD73_9FIRM</name>
<feature type="binding site" evidence="7">
    <location>
        <position position="208"/>
    </location>
    <ligand>
        <name>a divalent metal cation</name>
        <dbReference type="ChEBI" id="CHEBI:60240"/>
    </ligand>
</feature>
<dbReference type="Gene3D" id="3.40.50.10380">
    <property type="entry name" value="Malic enzyme, N-terminal domain"/>
    <property type="match status" value="1"/>
</dbReference>
<dbReference type="InterPro" id="IPR012301">
    <property type="entry name" value="Malic_N_dom"/>
</dbReference>
<feature type="binding site" evidence="6">
    <location>
        <position position="361"/>
    </location>
    <ligand>
        <name>(S)-malate</name>
        <dbReference type="ChEBI" id="CHEBI:15589"/>
    </ligand>
</feature>
<dbReference type="PROSITE" id="PS00331">
    <property type="entry name" value="MALIC_ENZYMES"/>
    <property type="match status" value="1"/>
</dbReference>
<dbReference type="PANTHER" id="PTHR43237">
    <property type="entry name" value="NADP-DEPENDENT MALIC ENZYME"/>
    <property type="match status" value="1"/>
</dbReference>
<dbReference type="SUPFAM" id="SSF51735">
    <property type="entry name" value="NAD(P)-binding Rossmann-fold domains"/>
    <property type="match status" value="1"/>
</dbReference>
<comment type="cofactor">
    <cofactor evidence="7">
        <name>Mg(2+)</name>
        <dbReference type="ChEBI" id="CHEBI:18420"/>
    </cofactor>
    <cofactor evidence="7">
        <name>Mn(2+)</name>
        <dbReference type="ChEBI" id="CHEBI:29035"/>
    </cofactor>
    <text evidence="7">Divalent metal cations. Prefers magnesium or manganese.</text>
</comment>
<keyword evidence="3 7" id="KW-0479">Metal-binding</keyword>
<evidence type="ECO:0000256" key="4">
    <source>
        <dbReference type="ARBA" id="ARBA00023002"/>
    </source>
</evidence>
<evidence type="ECO:0000259" key="8">
    <source>
        <dbReference type="SMART" id="SM00919"/>
    </source>
</evidence>
<feature type="binding site" evidence="6">
    <location>
        <position position="390"/>
    </location>
    <ligand>
        <name>(S)-malate</name>
        <dbReference type="ChEBI" id="CHEBI:15589"/>
    </ligand>
</feature>
<feature type="binding site" evidence="7">
    <location>
        <position position="209"/>
    </location>
    <ligand>
        <name>a divalent metal cation</name>
        <dbReference type="ChEBI" id="CHEBI:60240"/>
    </ligand>
</feature>
<dbReference type="InterPro" id="IPR036291">
    <property type="entry name" value="NAD(P)-bd_dom_sf"/>
</dbReference>
<comment type="cofactor">
    <cofactor evidence="1">
        <name>Mn(2+)</name>
        <dbReference type="ChEBI" id="CHEBI:29035"/>
    </cofactor>
</comment>
<organism evidence="10 11">
    <name type="scientific">Sulfobacillus acidophilus</name>
    <dbReference type="NCBI Taxonomy" id="53633"/>
    <lineage>
        <taxon>Bacteria</taxon>
        <taxon>Bacillati</taxon>
        <taxon>Bacillota</taxon>
        <taxon>Clostridia</taxon>
        <taxon>Eubacteriales</taxon>
        <taxon>Clostridiales Family XVII. Incertae Sedis</taxon>
        <taxon>Sulfobacillus</taxon>
    </lineage>
</organism>
<dbReference type="InterPro" id="IPR051674">
    <property type="entry name" value="Malate_Decarboxylase"/>
</dbReference>
<accession>A0A2T2WD73</accession>
<dbReference type="SMART" id="SM01274">
    <property type="entry name" value="malic"/>
    <property type="match status" value="1"/>
</dbReference>
<dbReference type="Pfam" id="PF03949">
    <property type="entry name" value="Malic_M"/>
    <property type="match status" value="1"/>
</dbReference>
<keyword evidence="4" id="KW-0560">Oxidoreductase</keyword>
<dbReference type="InterPro" id="IPR012302">
    <property type="entry name" value="Malic_NAD-bd"/>
</dbReference>
<evidence type="ECO:0000256" key="2">
    <source>
        <dbReference type="ARBA" id="ARBA00008785"/>
    </source>
</evidence>
<dbReference type="Gene3D" id="3.40.50.720">
    <property type="entry name" value="NAD(P)-binding Rossmann-like Domain"/>
    <property type="match status" value="1"/>
</dbReference>
<comment type="caution">
    <text evidence="10">The sequence shown here is derived from an EMBL/GenBank/DDBJ whole genome shotgun (WGS) entry which is preliminary data.</text>
</comment>
<dbReference type="PIRSF" id="PIRSF000106">
    <property type="entry name" value="ME"/>
    <property type="match status" value="1"/>
</dbReference>
<evidence type="ECO:0000256" key="7">
    <source>
        <dbReference type="PIRSR" id="PIRSR000106-3"/>
    </source>
</evidence>
<evidence type="ECO:0000259" key="9">
    <source>
        <dbReference type="SMART" id="SM01274"/>
    </source>
</evidence>
<dbReference type="Proteomes" id="UP000241848">
    <property type="component" value="Unassembled WGS sequence"/>
</dbReference>
<protein>
    <submittedName>
        <fullName evidence="10">NAD-dependent malic enzyme</fullName>
    </submittedName>
</protein>
<evidence type="ECO:0000256" key="3">
    <source>
        <dbReference type="ARBA" id="ARBA00022723"/>
    </source>
</evidence>
<proteinExistence type="inferred from homology"/>
<evidence type="ECO:0000313" key="11">
    <source>
        <dbReference type="Proteomes" id="UP000241848"/>
    </source>
</evidence>
<reference evidence="10 11" key="1">
    <citation type="journal article" date="2014" name="BMC Genomics">
        <title>Comparison of environmental and isolate Sulfobacillus genomes reveals diverse carbon, sulfur, nitrogen, and hydrogen metabolisms.</title>
        <authorList>
            <person name="Justice N.B."/>
            <person name="Norman A."/>
            <person name="Brown C.T."/>
            <person name="Singh A."/>
            <person name="Thomas B.C."/>
            <person name="Banfield J.F."/>
        </authorList>
    </citation>
    <scope>NUCLEOTIDE SEQUENCE [LARGE SCALE GENOMIC DNA]</scope>
    <source>
        <strain evidence="10">AMDSBA3</strain>
    </source>
</reference>
<feature type="domain" description="Malic enzyme NAD-binding" evidence="8">
    <location>
        <begin position="235"/>
        <end position="458"/>
    </location>
</feature>
<feature type="binding site" evidence="7">
    <location>
        <position position="234"/>
    </location>
    <ligand>
        <name>a divalent metal cation</name>
        <dbReference type="ChEBI" id="CHEBI:60240"/>
    </ligand>
</feature>
<dbReference type="GO" id="GO:0051287">
    <property type="term" value="F:NAD binding"/>
    <property type="evidence" value="ECO:0007669"/>
    <property type="project" value="InterPro"/>
</dbReference>
<feature type="domain" description="Malic enzyme N-terminal" evidence="9">
    <location>
        <begin position="90"/>
        <end position="223"/>
    </location>
</feature>
<dbReference type="Pfam" id="PF00390">
    <property type="entry name" value="malic"/>
    <property type="match status" value="1"/>
</dbReference>
<sequence length="471" mass="51261">MMASGIQYIIRLHMLRETVPFRELVELVDTMGGDIIALDLVRAEDQRTVRDLTVVMPTPEHLQQLEEALEKLPGTTIENVSDRTFLMHLGGKIEIQPRVQVKTRADLSHIYTPGVARVVEAIAADPSKAFQLTMKRNTVAIITDGTAILGLGHLGPKAALPVMEGKSVLFKWLGQVDAVPLCLDTTDVDEIVETVVRIAPAFGGINLEDISAPRCFEVEERLKERLDIPVFHDDQHGTAIVILAGLLNAARVVGKSLQDLRVVVSGIGAAGTATTDLLLAAGVKDIIGYDREGVIVRTRSYPHRPSWNQYAARTNPRLADGTLHDIMVDADAFIGVSSGNLLSIEDVEAMAPNPILFVMANPDPEIRPELVQSKVRVLATGRSDYPNQINNVLCFPGFFRGLLDSRAHTITIGMKLKAAEALASVVKPEELSAEYIIPSVFNRDVAPRVAVAVSKAAEEEGVARRVPPSLR</sequence>
<dbReference type="AlphaFoldDB" id="A0A2T2WD73"/>
<feature type="active site" description="Proton acceptor" evidence="5">
    <location>
        <position position="166"/>
    </location>
</feature>
<dbReference type="SUPFAM" id="SSF53223">
    <property type="entry name" value="Aminoacid dehydrogenase-like, N-terminal domain"/>
    <property type="match status" value="1"/>
</dbReference>
<evidence type="ECO:0000256" key="6">
    <source>
        <dbReference type="PIRSR" id="PIRSR000106-2"/>
    </source>
</evidence>
<comment type="similarity">
    <text evidence="2">Belongs to the malic enzymes family.</text>
</comment>